<evidence type="ECO:0000313" key="2">
    <source>
        <dbReference type="Proteomes" id="UP000250242"/>
    </source>
</evidence>
<gene>
    <name evidence="1" type="ORF">NCTC11009_02014</name>
</gene>
<dbReference type="InterPro" id="IPR031325">
    <property type="entry name" value="RHS_repeat"/>
</dbReference>
<dbReference type="PANTHER" id="PTHR32305">
    <property type="match status" value="1"/>
</dbReference>
<evidence type="ECO:0000313" key="1">
    <source>
        <dbReference type="EMBL" id="SPY08782.1"/>
    </source>
</evidence>
<dbReference type="AlphaFoldDB" id="A0A2X1UNN4"/>
<dbReference type="NCBIfam" id="TIGR01643">
    <property type="entry name" value="YD_repeat_2x"/>
    <property type="match status" value="1"/>
</dbReference>
<name>A0A2X1UNN4_9BURK</name>
<organism evidence="1 2">
    <name type="scientific">Oligella urethralis</name>
    <dbReference type="NCBI Taxonomy" id="90245"/>
    <lineage>
        <taxon>Bacteria</taxon>
        <taxon>Pseudomonadati</taxon>
        <taxon>Pseudomonadota</taxon>
        <taxon>Betaproteobacteria</taxon>
        <taxon>Burkholderiales</taxon>
        <taxon>Alcaligenaceae</taxon>
        <taxon>Oligella</taxon>
    </lineage>
</organism>
<dbReference type="PANTHER" id="PTHR32305:SF15">
    <property type="entry name" value="PROTEIN RHSA-RELATED"/>
    <property type="match status" value="1"/>
</dbReference>
<dbReference type="Pfam" id="PF05593">
    <property type="entry name" value="RHS_repeat"/>
    <property type="match status" value="1"/>
</dbReference>
<proteinExistence type="predicted"/>
<dbReference type="Proteomes" id="UP000250242">
    <property type="component" value="Unassembled WGS sequence"/>
</dbReference>
<dbReference type="InterPro" id="IPR006530">
    <property type="entry name" value="YD"/>
</dbReference>
<reference evidence="1 2" key="1">
    <citation type="submission" date="2018-06" db="EMBL/GenBank/DDBJ databases">
        <authorList>
            <consortium name="Pathogen Informatics"/>
            <person name="Doyle S."/>
        </authorList>
    </citation>
    <scope>NUCLEOTIDE SEQUENCE [LARGE SCALE GENOMIC DNA]</scope>
    <source>
        <strain evidence="1 2">NCTC11009</strain>
    </source>
</reference>
<sequence length="176" mass="19829">MLKANGPLGEERFSFDPAHNLLSKSDAQSSHYTPDNTLPSGISKVVGNLLKRISGYHFDYDARGNLTRKESHKGIQTFSWDAHNQLTRSTSFSSATEPKLCTDYLYDVFGRRIAKRVVDEHRHTVIEQTLYDWEGLTIASEERIGQQLGKHAANPGRDWVSALKASPSISRLDWVL</sequence>
<dbReference type="EMBL" id="UATH01000001">
    <property type="protein sequence ID" value="SPY08782.1"/>
    <property type="molecule type" value="Genomic_DNA"/>
</dbReference>
<dbReference type="InterPro" id="IPR050708">
    <property type="entry name" value="T6SS_VgrG/RHS"/>
</dbReference>
<dbReference type="Gene3D" id="2.180.10.10">
    <property type="entry name" value="RHS repeat-associated core"/>
    <property type="match status" value="1"/>
</dbReference>
<accession>A0A2X1UNN4</accession>
<protein>
    <submittedName>
        <fullName evidence="1">Uncharacterized conserved protein</fullName>
    </submittedName>
</protein>